<sequence length="200" mass="22030">MECCRVSLLQFNEKSTSIPCARVHGCSVVGKKENTTRVSYSKLVRMGLAVALSWQLGCGTAIAFGFEKDPIQPFTLYGSIFKKYVIEQLVDGKVISRKKGLTANACVNALEASRETPELQRLPIDVKVNVIGNPSCEKGEGQTKEDSCLLPCRKACDVAISRHLAAVKKETGYILDVTDRSKVVDSCSTRCYNEWSSRWG</sequence>
<name>A9NQC9_PICSI</name>
<dbReference type="AlphaFoldDB" id="A9NQC9"/>
<evidence type="ECO:0000313" key="1">
    <source>
        <dbReference type="EMBL" id="ABK22840.1"/>
    </source>
</evidence>
<protein>
    <submittedName>
        <fullName evidence="1">Uncharacterized protein</fullName>
    </submittedName>
</protein>
<dbReference type="EMBL" id="EF083494">
    <property type="protein sequence ID" value="ABK22840.1"/>
    <property type="molecule type" value="mRNA"/>
</dbReference>
<reference evidence="1" key="1">
    <citation type="journal article" date="2008" name="BMC Genomics">
        <title>A conifer genomics resource of 200,000 spruce (Picea spp.) ESTs and 6,464 high-quality, sequence-finished full-length cDNAs for Sitka spruce (Picea sitchensis).</title>
        <authorList>
            <person name="Ralph S.G."/>
            <person name="Chun H.J."/>
            <person name="Kolosova N."/>
            <person name="Cooper D."/>
            <person name="Oddy C."/>
            <person name="Ritland C.E."/>
            <person name="Kirkpatrick R."/>
            <person name="Moore R."/>
            <person name="Barber S."/>
            <person name="Holt R.A."/>
            <person name="Jones S.J."/>
            <person name="Marra M.A."/>
            <person name="Douglas C.J."/>
            <person name="Ritland K."/>
            <person name="Bohlmann J."/>
        </authorList>
    </citation>
    <scope>NUCLEOTIDE SEQUENCE</scope>
    <source>
        <tissue evidence="1">Green portion of the leader tissue</tissue>
    </source>
</reference>
<proteinExistence type="evidence at transcript level"/>
<organism evidence="1">
    <name type="scientific">Picea sitchensis</name>
    <name type="common">Sitka spruce</name>
    <name type="synonym">Pinus sitchensis</name>
    <dbReference type="NCBI Taxonomy" id="3332"/>
    <lineage>
        <taxon>Eukaryota</taxon>
        <taxon>Viridiplantae</taxon>
        <taxon>Streptophyta</taxon>
        <taxon>Embryophyta</taxon>
        <taxon>Tracheophyta</taxon>
        <taxon>Spermatophyta</taxon>
        <taxon>Pinopsida</taxon>
        <taxon>Pinidae</taxon>
        <taxon>Conifers I</taxon>
        <taxon>Pinales</taxon>
        <taxon>Pinaceae</taxon>
        <taxon>Picea</taxon>
    </lineage>
</organism>
<accession>A9NQC9</accession>